<feature type="transmembrane region" description="Helical" evidence="1">
    <location>
        <begin position="80"/>
        <end position="107"/>
    </location>
</feature>
<keyword evidence="1" id="KW-0472">Membrane</keyword>
<dbReference type="EMBL" id="CP108135">
    <property type="protein sequence ID" value="WTP67367.1"/>
    <property type="molecule type" value="Genomic_DNA"/>
</dbReference>
<protein>
    <submittedName>
        <fullName evidence="2">Uncharacterized protein</fullName>
    </submittedName>
</protein>
<proteinExistence type="predicted"/>
<dbReference type="Proteomes" id="UP001622496">
    <property type="component" value="Chromosome"/>
</dbReference>
<keyword evidence="3" id="KW-1185">Reference proteome</keyword>
<feature type="transmembrane region" description="Helical" evidence="1">
    <location>
        <begin position="56"/>
        <end position="74"/>
    </location>
</feature>
<organism evidence="2 3">
    <name type="scientific">[Kitasatospora] papulosa</name>
    <dbReference type="NCBI Taxonomy" id="1464011"/>
    <lineage>
        <taxon>Bacteria</taxon>
        <taxon>Bacillati</taxon>
        <taxon>Actinomycetota</taxon>
        <taxon>Actinomycetes</taxon>
        <taxon>Kitasatosporales</taxon>
        <taxon>Streptomycetaceae</taxon>
        <taxon>Streptomyces</taxon>
    </lineage>
</organism>
<sequence length="277" mass="29481">MLSMIGSGFGLFASLDARSTDVDRVIPVLLLVGTMGMLAISLFADLSRFSPAQQMAIPLLPFIIYGVWLIARQWTWGEWVAWAAPLAVTLLLSSFVGAAPILHAWYAEKLSISAADLDVPGLWQAGSAAKLLSTLVFLLIVPAMWGFARHFHLLRAGDQFNFMLYVTLLSALMVGCGILSAQSAEQAASKTSLAAKNGGKAPSYFGVKPEWICIFPIVSPEKVASEGGRLDVRRAYLSLGNSAGQVTLLELGSAKPIKVSAKQVALVPALSASGTCR</sequence>
<feature type="transmembrane region" description="Helical" evidence="1">
    <location>
        <begin position="27"/>
        <end position="44"/>
    </location>
</feature>
<dbReference type="RefSeq" id="WP_161123404.1">
    <property type="nucleotide sequence ID" value="NZ_CP108135.1"/>
</dbReference>
<keyword evidence="1" id="KW-0812">Transmembrane</keyword>
<accession>A0ABZ1K6B6</accession>
<evidence type="ECO:0000313" key="3">
    <source>
        <dbReference type="Proteomes" id="UP001622496"/>
    </source>
</evidence>
<reference evidence="2 3" key="1">
    <citation type="submission" date="2022-10" db="EMBL/GenBank/DDBJ databases">
        <title>The complete genomes of actinobacterial strains from the NBC collection.</title>
        <authorList>
            <person name="Joergensen T.S."/>
            <person name="Alvarez Arevalo M."/>
            <person name="Sterndorff E.B."/>
            <person name="Faurdal D."/>
            <person name="Vuksanovic O."/>
            <person name="Mourched A.-S."/>
            <person name="Charusanti P."/>
            <person name="Shaw S."/>
            <person name="Blin K."/>
            <person name="Weber T."/>
        </authorList>
    </citation>
    <scope>NUCLEOTIDE SEQUENCE [LARGE SCALE GENOMIC DNA]</scope>
    <source>
        <strain evidence="2 3">NBC_00185</strain>
    </source>
</reference>
<keyword evidence="1" id="KW-1133">Transmembrane helix</keyword>
<evidence type="ECO:0000313" key="2">
    <source>
        <dbReference type="EMBL" id="WTP67367.1"/>
    </source>
</evidence>
<feature type="transmembrane region" description="Helical" evidence="1">
    <location>
        <begin position="160"/>
        <end position="181"/>
    </location>
</feature>
<name>A0ABZ1K6B6_9ACTN</name>
<feature type="transmembrane region" description="Helical" evidence="1">
    <location>
        <begin position="128"/>
        <end position="148"/>
    </location>
</feature>
<gene>
    <name evidence="2" type="ORF">OG560_18915</name>
</gene>
<evidence type="ECO:0000256" key="1">
    <source>
        <dbReference type="SAM" id="Phobius"/>
    </source>
</evidence>